<proteinExistence type="inferred from homology"/>
<dbReference type="Proteomes" id="UP001292079">
    <property type="component" value="Unassembled WGS sequence"/>
</dbReference>
<dbReference type="InterPro" id="IPR016135">
    <property type="entry name" value="UBQ-conjugating_enzyme/RWD"/>
</dbReference>
<comment type="catalytic activity">
    <reaction evidence="9">
        <text>L-seryl-[protein] + ATP = O-phospho-L-seryl-[protein] + ADP + H(+)</text>
        <dbReference type="Rhea" id="RHEA:17989"/>
        <dbReference type="Rhea" id="RHEA-COMP:9863"/>
        <dbReference type="Rhea" id="RHEA-COMP:11604"/>
        <dbReference type="ChEBI" id="CHEBI:15378"/>
        <dbReference type="ChEBI" id="CHEBI:29999"/>
        <dbReference type="ChEBI" id="CHEBI:30616"/>
        <dbReference type="ChEBI" id="CHEBI:83421"/>
        <dbReference type="ChEBI" id="CHEBI:456216"/>
        <dbReference type="EC" id="2.7.11.1"/>
    </reaction>
</comment>
<feature type="domain" description="Protein kinase" evidence="11">
    <location>
        <begin position="661"/>
        <end position="1144"/>
    </location>
</feature>
<dbReference type="GO" id="GO:0005524">
    <property type="term" value="F:ATP binding"/>
    <property type="evidence" value="ECO:0007669"/>
    <property type="project" value="UniProtKB-UniRule"/>
</dbReference>
<evidence type="ECO:0000256" key="1">
    <source>
        <dbReference type="ARBA" id="ARBA00012513"/>
    </source>
</evidence>
<dbReference type="InterPro" id="IPR017441">
    <property type="entry name" value="Protein_kinase_ATP_BS"/>
</dbReference>
<dbReference type="GO" id="GO:0005829">
    <property type="term" value="C:cytosol"/>
    <property type="evidence" value="ECO:0007669"/>
    <property type="project" value="TreeGrafter"/>
</dbReference>
<comment type="similarity">
    <text evidence="7">Belongs to the protein kinase superfamily. Ser/Thr protein kinase family. GCN2 subfamily.</text>
</comment>
<dbReference type="PANTHER" id="PTHR11042">
    <property type="entry name" value="EUKARYOTIC TRANSLATION INITIATION FACTOR 2-ALPHA KINASE EIF2-ALPHA KINASE -RELATED"/>
    <property type="match status" value="1"/>
</dbReference>
<evidence type="ECO:0000256" key="5">
    <source>
        <dbReference type="ARBA" id="ARBA00022777"/>
    </source>
</evidence>
<dbReference type="Gene3D" id="1.10.510.10">
    <property type="entry name" value="Transferase(Phosphotransferase) domain 1"/>
    <property type="match status" value="2"/>
</dbReference>
<evidence type="ECO:0000256" key="4">
    <source>
        <dbReference type="ARBA" id="ARBA00022741"/>
    </source>
</evidence>
<evidence type="ECO:0000256" key="2">
    <source>
        <dbReference type="ARBA" id="ARBA00022527"/>
    </source>
</evidence>
<keyword evidence="4 10" id="KW-0547">Nucleotide-binding</keyword>
<dbReference type="GO" id="GO:0004694">
    <property type="term" value="F:eukaryotic translation initiation factor 2alpha kinase activity"/>
    <property type="evidence" value="ECO:0007669"/>
    <property type="project" value="TreeGrafter"/>
</dbReference>
<accession>A0AAE2D635</accession>
<dbReference type="SUPFAM" id="SSF56112">
    <property type="entry name" value="Protein kinase-like (PK-like)"/>
    <property type="match status" value="2"/>
</dbReference>
<name>A0AAE2D635_SCHME</name>
<evidence type="ECO:0000259" key="12">
    <source>
        <dbReference type="PROSITE" id="PS50908"/>
    </source>
</evidence>
<keyword evidence="5" id="KW-0418">Kinase</keyword>
<dbReference type="InterPro" id="IPR011009">
    <property type="entry name" value="Kinase-like_dom_sf"/>
</dbReference>
<dbReference type="SMART" id="SM00591">
    <property type="entry name" value="RWD"/>
    <property type="match status" value="1"/>
</dbReference>
<comment type="caution">
    <text evidence="13">The sequence shown here is derived from an EMBL/GenBank/DDBJ whole genome shotgun (WGS) entry which is preliminary data.</text>
</comment>
<reference evidence="13" key="1">
    <citation type="submission" date="2022-04" db="EMBL/GenBank/DDBJ databases">
        <authorList>
            <person name="Xu L."/>
            <person name="Lv Z."/>
        </authorList>
    </citation>
    <scope>NUCLEOTIDE SEQUENCE</scope>
    <source>
        <strain evidence="13">LV_2022a</strain>
    </source>
</reference>
<dbReference type="Gene3D" id="3.30.930.10">
    <property type="entry name" value="Bira Bifunctional Protein, Domain 2"/>
    <property type="match status" value="1"/>
</dbReference>
<dbReference type="PROSITE" id="PS50011">
    <property type="entry name" value="PROTEIN_KINASE_DOM"/>
    <property type="match status" value="2"/>
</dbReference>
<sequence length="1878" mass="213819">MYESIQKEELFAVCSIFPDLITSIQGIKKLHIPINSVHDLENAKFPVRLSLQISLVTRPSVSKKVVLIHLSCSPTYPDTPLNFCIKGDKQFAKAQLRILHDILKQLVETMRGQICMTELIEASRDFLRSLSTPIAACKALRKEKDLNIGDVDNLVSKMKVIQREIGHINEAIQWRLSLNESEIQRRREECQLSEIFNKSDAHAFDTQTLSAYLPSHPYQSLHPYITERCPLNRHISACSLSMLCLENCKELKKYVDFEQYEVAHKSLESVFIEIQRGCCADGPHDQYLLSKDLTTDVFPCVCYFDGLDIQTGTSLHLHEWVFYTNTTYSTDNDFLDNFLTQLGYFAKQDKHSNLCKILGVECTRNLPACGIDIDIYHKSTKKSWDNWNVVRLVAERPKGTSLECVEAGVFPSIASHKLGSSVSPSKPLEIDSKKLMWLRFILKQIVSALSWLHDNSLGHGNLHPSNVFVDKSGHVTLCRYEFFARLDQVVSENSGQQGTQLPKNSCRDAEHDIGHSIQQRDMYQLVRSLTELYFSCFVSYCGLVVLYMLIGPLPYNNSNLLTSLVSQVLDGLKMTQPVFTDFLRACLSTNHNGNTSVVDCLVSHQFLHDSIPYNILSTKSIRGLSLNIIRGASHIRTSSNHDVQTVERNPISKCPRLFEDFTDFTLIGKGGFGCVLKARNIIEDRDYAIKCVKASKSQTNTLFREIRTLSGLQHENIVRYFTSWQDTFTEPLPHKNMPCCERIKNQLLINDSKCHYCKTNSSYSETYVNDNDNEEDANGFELYTNQNNPHNHSLPSQNTCLANPNVSATEIITNDLLSPDNQNFSVKKTKDAVRNYPLRVSEESSSDMEHTNTNPSSLTSPLCLYSFSDDYDSSTQFVNTFTHRKERDTFVNKNTSDDDSSYNNNIKKSIREYRYIIIQMELCPSKSLRYVIDFENLSCSPDRAWSLFRELTDGLSYIHSKGVIHRDLKPANIMLDSNDHVKIVDFGLATRTVQEKLINARQAVTVELHTSLEAHEKGLDSVNHHDSSMKFCDHSMTHNVGTFLYISPEVLRLDSQKNRVYDERVDIYSLGVILFEMFYRGMSTAMERVLVLTELRKENIIFPKDWSQDELVNQTWLIRSMLQHDPSKRPSASDLLTSSRVPPFKSTEAAFKKQLVEICKSPDSNLYRFVTHTLFSQACSGASDLFYDSIMWIPSVRQDISHIDGTLLSQLFNKYCFAQDDPNRVSFNFHKARRFITHLVETSFIAHGGILLESPTLVPVIHRSYQTPWCHQSKQYDDTDLFDGNDNQEAENWDRLSAAPVLLDENGLPVRLPDSLHIPFARYLARSGSVLLKNRNESTPLKRYEFSRTYHSSSAAHLREPHMLFSCPIEVNRGTFDIVSLENNTYWAVELFVILREMTSRLFQSRDITFFLYVNHTNLIKALFKLSGIQPGSRATVWRHLSEANADPRPGNASTYSFFFTSVNCAASYSSTGSFPSSFNFSPSGSTRLNEPTRSLILPEYLTSKPRGHAQKRFMKIIRLESPHLHHIREAFMQHSVQQCHTVSKLVDGAVHLLEQLTDIYKQFDWSDRFHLRFTPGLVLPHHMYNGLIFQLIASTVQISSICQPRNSEDLSMNVNSKININSGSWRINDSCPILHVLGQGGEYNHLIAKHCIPKEFCTFRIPRKPSRCSTPNNLDVTALTVDKCPYAISLSIDMDKLASCYLSLFCKSTLHFSYNLSDCIILNPKWRILLGWESRTVGTVHDFYTCPFRNPTTNCTRRSGLGSSQRSLSECNTNVSGNANNMVSFPYNCASDYSNSTNIVTLSYTNASGTLNPTPPSESFVLTQNVLKLTFHLAQIFWNLSWTCEVLTKADSDLVREAEDRVVDFAVRVILVKLSTP</sequence>
<protein>
    <recommendedName>
        <fullName evidence="1">non-specific serine/threonine protein kinase</fullName>
        <ecNumber evidence="1">2.7.11.1</ecNumber>
    </recommendedName>
</protein>
<feature type="non-terminal residue" evidence="13">
    <location>
        <position position="1878"/>
    </location>
</feature>
<reference evidence="13" key="2">
    <citation type="journal article" date="2023" name="Infect Dis Poverty">
        <title>Chromosome-scale genome of the human blood fluke Schistosoma mekongi and its implications for public health.</title>
        <authorList>
            <person name="Zhou M."/>
            <person name="Xu L."/>
            <person name="Xu D."/>
            <person name="Chen W."/>
            <person name="Khan J."/>
            <person name="Hu Y."/>
            <person name="Huang H."/>
            <person name="Wei H."/>
            <person name="Zhang Y."/>
            <person name="Chusongsang P."/>
            <person name="Tanasarnprasert K."/>
            <person name="Hu X."/>
            <person name="Limpanont Y."/>
            <person name="Lv Z."/>
        </authorList>
    </citation>
    <scope>NUCLEOTIDE SEQUENCE</scope>
    <source>
        <strain evidence="13">LV_2022a</strain>
    </source>
</reference>
<dbReference type="Gene3D" id="3.30.200.20">
    <property type="entry name" value="Phosphorylase Kinase, domain 1"/>
    <property type="match status" value="1"/>
</dbReference>
<dbReference type="GO" id="GO:0005634">
    <property type="term" value="C:nucleus"/>
    <property type="evidence" value="ECO:0007669"/>
    <property type="project" value="TreeGrafter"/>
</dbReference>
<dbReference type="InterPro" id="IPR006575">
    <property type="entry name" value="RWD_dom"/>
</dbReference>
<dbReference type="Gene3D" id="3.10.110.10">
    <property type="entry name" value="Ubiquitin Conjugating Enzyme"/>
    <property type="match status" value="1"/>
</dbReference>
<evidence type="ECO:0000313" key="14">
    <source>
        <dbReference type="Proteomes" id="UP001292079"/>
    </source>
</evidence>
<dbReference type="Pfam" id="PF00069">
    <property type="entry name" value="Pkinase"/>
    <property type="match status" value="2"/>
</dbReference>
<dbReference type="PROSITE" id="PS50908">
    <property type="entry name" value="RWD"/>
    <property type="match status" value="1"/>
</dbReference>
<dbReference type="GO" id="GO:1990625">
    <property type="term" value="P:negative regulation of cytoplasmic translational initiation in response to stress"/>
    <property type="evidence" value="ECO:0007669"/>
    <property type="project" value="TreeGrafter"/>
</dbReference>
<dbReference type="InterPro" id="IPR050339">
    <property type="entry name" value="CC_SR_Kinase"/>
</dbReference>
<dbReference type="PROSITE" id="PS00108">
    <property type="entry name" value="PROTEIN_KINASE_ST"/>
    <property type="match status" value="1"/>
</dbReference>
<keyword evidence="3" id="KW-0808">Transferase</keyword>
<comment type="catalytic activity">
    <reaction evidence="8">
        <text>L-threonyl-[protein] + ATP = O-phospho-L-threonyl-[protein] + ADP + H(+)</text>
        <dbReference type="Rhea" id="RHEA:46608"/>
        <dbReference type="Rhea" id="RHEA-COMP:11060"/>
        <dbReference type="Rhea" id="RHEA-COMP:11605"/>
        <dbReference type="ChEBI" id="CHEBI:15378"/>
        <dbReference type="ChEBI" id="CHEBI:30013"/>
        <dbReference type="ChEBI" id="CHEBI:30616"/>
        <dbReference type="ChEBI" id="CHEBI:61977"/>
        <dbReference type="ChEBI" id="CHEBI:456216"/>
        <dbReference type="EC" id="2.7.11.1"/>
    </reaction>
</comment>
<dbReference type="InterPro" id="IPR000719">
    <property type="entry name" value="Prot_kinase_dom"/>
</dbReference>
<feature type="domain" description="Protein kinase" evidence="11">
    <location>
        <begin position="260"/>
        <end position="607"/>
    </location>
</feature>
<keyword evidence="6 10" id="KW-0067">ATP-binding</keyword>
<feature type="domain" description="RWD" evidence="12">
    <location>
        <begin position="8"/>
        <end position="130"/>
    </location>
</feature>
<feature type="binding site" evidence="10">
    <location>
        <position position="690"/>
    </location>
    <ligand>
        <name>ATP</name>
        <dbReference type="ChEBI" id="CHEBI:30616"/>
    </ligand>
</feature>
<keyword evidence="2" id="KW-0723">Serine/threonine-protein kinase</keyword>
<evidence type="ECO:0000313" key="13">
    <source>
        <dbReference type="EMBL" id="KAK4472853.1"/>
    </source>
</evidence>
<dbReference type="EC" id="2.7.11.1" evidence="1"/>
<evidence type="ECO:0000256" key="8">
    <source>
        <dbReference type="ARBA" id="ARBA00047899"/>
    </source>
</evidence>
<evidence type="ECO:0000256" key="6">
    <source>
        <dbReference type="ARBA" id="ARBA00022840"/>
    </source>
</evidence>
<evidence type="ECO:0000256" key="3">
    <source>
        <dbReference type="ARBA" id="ARBA00022679"/>
    </source>
</evidence>
<dbReference type="PANTHER" id="PTHR11042:SF136">
    <property type="entry name" value="EIF-2-ALPHA KINASE GCN2"/>
    <property type="match status" value="1"/>
</dbReference>
<evidence type="ECO:0000259" key="11">
    <source>
        <dbReference type="PROSITE" id="PS50011"/>
    </source>
</evidence>
<gene>
    <name evidence="13" type="ORF">MN116_004066</name>
</gene>
<dbReference type="EMBL" id="JALJAT010000002">
    <property type="protein sequence ID" value="KAK4472853.1"/>
    <property type="molecule type" value="Genomic_DNA"/>
</dbReference>
<dbReference type="Pfam" id="PF05773">
    <property type="entry name" value="RWD"/>
    <property type="match status" value="1"/>
</dbReference>
<dbReference type="InterPro" id="IPR045864">
    <property type="entry name" value="aa-tRNA-synth_II/BPL/LPL"/>
</dbReference>
<evidence type="ECO:0000256" key="10">
    <source>
        <dbReference type="PROSITE-ProRule" id="PRU10141"/>
    </source>
</evidence>
<evidence type="ECO:0000256" key="9">
    <source>
        <dbReference type="ARBA" id="ARBA00048679"/>
    </source>
</evidence>
<organism evidence="13 14">
    <name type="scientific">Schistosoma mekongi</name>
    <name type="common">Parasitic worm</name>
    <dbReference type="NCBI Taxonomy" id="38744"/>
    <lineage>
        <taxon>Eukaryota</taxon>
        <taxon>Metazoa</taxon>
        <taxon>Spiralia</taxon>
        <taxon>Lophotrochozoa</taxon>
        <taxon>Platyhelminthes</taxon>
        <taxon>Trematoda</taxon>
        <taxon>Digenea</taxon>
        <taxon>Strigeidida</taxon>
        <taxon>Schistosomatoidea</taxon>
        <taxon>Schistosomatidae</taxon>
        <taxon>Schistosoma</taxon>
    </lineage>
</organism>
<keyword evidence="14" id="KW-1185">Reference proteome</keyword>
<dbReference type="SMART" id="SM00220">
    <property type="entry name" value="S_TKc"/>
    <property type="match status" value="1"/>
</dbReference>
<dbReference type="SUPFAM" id="SSF55681">
    <property type="entry name" value="Class II aaRS and biotin synthetases"/>
    <property type="match status" value="1"/>
</dbReference>
<dbReference type="PROSITE" id="PS00107">
    <property type="entry name" value="PROTEIN_KINASE_ATP"/>
    <property type="match status" value="1"/>
</dbReference>
<dbReference type="SUPFAM" id="SSF54495">
    <property type="entry name" value="UBC-like"/>
    <property type="match status" value="1"/>
</dbReference>
<dbReference type="InterPro" id="IPR008271">
    <property type="entry name" value="Ser/Thr_kinase_AS"/>
</dbReference>
<evidence type="ECO:0000256" key="7">
    <source>
        <dbReference type="ARBA" id="ARBA00037982"/>
    </source>
</evidence>